<protein>
    <submittedName>
        <fullName evidence="2">Uncharacterized protein</fullName>
    </submittedName>
</protein>
<organism evidence="2">
    <name type="scientific">Acidicaldus sp</name>
    <dbReference type="NCBI Taxonomy" id="1872105"/>
    <lineage>
        <taxon>Bacteria</taxon>
        <taxon>Pseudomonadati</taxon>
        <taxon>Pseudomonadota</taxon>
        <taxon>Alphaproteobacteria</taxon>
        <taxon>Acetobacterales</taxon>
        <taxon>Acetobacteraceae</taxon>
        <taxon>Acidicaldus</taxon>
    </lineage>
</organism>
<accession>A0A8J4HDG3</accession>
<reference evidence="2" key="1">
    <citation type="journal article" date="2020" name="mSystems">
        <title>Genome- and Community-Level Interaction Insights into Carbon Utilization and Element Cycling Functions of Hydrothermarchaeota in Hydrothermal Sediment.</title>
        <authorList>
            <person name="Zhou Z."/>
            <person name="Liu Y."/>
            <person name="Xu W."/>
            <person name="Pan J."/>
            <person name="Luo Z.H."/>
            <person name="Li M."/>
        </authorList>
    </citation>
    <scope>NUCLEOTIDE SEQUENCE</scope>
    <source>
        <strain evidence="2">SpSt-997</strain>
    </source>
</reference>
<name>A0A8J4HDG3_9PROT</name>
<gene>
    <name evidence="2" type="ORF">ENY07_12870</name>
</gene>
<dbReference type="EMBL" id="DTQM01000243">
    <property type="protein sequence ID" value="HGC44093.1"/>
    <property type="molecule type" value="Genomic_DNA"/>
</dbReference>
<dbReference type="AlphaFoldDB" id="A0A8J4HDG3"/>
<sequence>MNRHKFAIGQVVEFLPGPRDANIPRGRYKIQRLMPAESREPQYRVKHAADSHERVLPESQLAAEPGMWR</sequence>
<evidence type="ECO:0000313" key="2">
    <source>
        <dbReference type="EMBL" id="HGC44093.1"/>
    </source>
</evidence>
<proteinExistence type="predicted"/>
<feature type="region of interest" description="Disordered" evidence="1">
    <location>
        <begin position="48"/>
        <end position="69"/>
    </location>
</feature>
<comment type="caution">
    <text evidence="2">The sequence shown here is derived from an EMBL/GenBank/DDBJ whole genome shotgun (WGS) entry which is preliminary data.</text>
</comment>
<evidence type="ECO:0000256" key="1">
    <source>
        <dbReference type="SAM" id="MobiDB-lite"/>
    </source>
</evidence>